<accession>A0A2H3BI23</accession>
<evidence type="ECO:0000256" key="1">
    <source>
        <dbReference type="SAM" id="MobiDB-lite"/>
    </source>
</evidence>
<reference evidence="3" key="1">
    <citation type="journal article" date="2017" name="Nat. Ecol. Evol.">
        <title>Genome expansion and lineage-specific genetic innovations in the forest pathogenic fungi Armillaria.</title>
        <authorList>
            <person name="Sipos G."/>
            <person name="Prasanna A.N."/>
            <person name="Walter M.C."/>
            <person name="O'Connor E."/>
            <person name="Balint B."/>
            <person name="Krizsan K."/>
            <person name="Kiss B."/>
            <person name="Hess J."/>
            <person name="Varga T."/>
            <person name="Slot J."/>
            <person name="Riley R."/>
            <person name="Boka B."/>
            <person name="Rigling D."/>
            <person name="Barry K."/>
            <person name="Lee J."/>
            <person name="Mihaltcheva S."/>
            <person name="LaButti K."/>
            <person name="Lipzen A."/>
            <person name="Waldron R."/>
            <person name="Moloney N.M."/>
            <person name="Sperisen C."/>
            <person name="Kredics L."/>
            <person name="Vagvoelgyi C."/>
            <person name="Patrignani A."/>
            <person name="Fitzpatrick D."/>
            <person name="Nagy I."/>
            <person name="Doyle S."/>
            <person name="Anderson J.B."/>
            <person name="Grigoriev I.V."/>
            <person name="Gueldener U."/>
            <person name="Muensterkoetter M."/>
            <person name="Nagy L.G."/>
        </authorList>
    </citation>
    <scope>NUCLEOTIDE SEQUENCE [LARGE SCALE GENOMIC DNA]</scope>
    <source>
        <strain evidence="3">28-4</strain>
    </source>
</reference>
<evidence type="ECO:0000313" key="2">
    <source>
        <dbReference type="EMBL" id="PBK66692.1"/>
    </source>
</evidence>
<evidence type="ECO:0000313" key="3">
    <source>
        <dbReference type="Proteomes" id="UP000218334"/>
    </source>
</evidence>
<dbReference type="Proteomes" id="UP000218334">
    <property type="component" value="Unassembled WGS sequence"/>
</dbReference>
<protein>
    <submittedName>
        <fullName evidence="2">Uncharacterized protein</fullName>
    </submittedName>
</protein>
<sequence length="461" mass="50910">MFTPGMDSNGTWTGGDVHGFDWDITGTLLTDDDDIKRLTYATFNVLSSMPPFDRAEAHQAIEPLSSHFKSQAPELLRIQTSWTEFDMNSTDIVNNDLVLPSGEGDRFGYRGGDAQMPDRQSSFYSREFQCGDNLIPGTQCSSVPEARTNGFDGRGFSPRVNSIHAGNEGIFNLSKAASLFLDESYGTEETPSNPLTLISERLLHYPLARKGPLPTSRTHGPAPIGPSSSFFQEQLIERFPRARTSQKTSNTLSDSVTNPEGTLSSTSPSRSSDDDFASVASSSVSVSSEFSVDILPCPEGFHRAEFDPRHQELLAQNLNLPVDKVFYYEHLQDETTHKCPLGCGTEFPGYTIREHMKKFHKGMCNGPQVQCDRSLLLEGSDIQCSGEKMSAQSFAHHFEDVHCRRSALCVTCPGTSSDAVPYIPNVLLGGHSLWYADLHQKLHLRNVVKCLKEIIDAIMLA</sequence>
<gene>
    <name evidence="2" type="ORF">ARMSODRAFT_1047000</name>
</gene>
<dbReference type="EMBL" id="KZ293439">
    <property type="protein sequence ID" value="PBK66692.1"/>
    <property type="molecule type" value="Genomic_DNA"/>
</dbReference>
<name>A0A2H3BI23_9AGAR</name>
<proteinExistence type="predicted"/>
<dbReference type="AlphaFoldDB" id="A0A2H3BI23"/>
<organism evidence="2 3">
    <name type="scientific">Armillaria solidipes</name>
    <dbReference type="NCBI Taxonomy" id="1076256"/>
    <lineage>
        <taxon>Eukaryota</taxon>
        <taxon>Fungi</taxon>
        <taxon>Dikarya</taxon>
        <taxon>Basidiomycota</taxon>
        <taxon>Agaricomycotina</taxon>
        <taxon>Agaricomycetes</taxon>
        <taxon>Agaricomycetidae</taxon>
        <taxon>Agaricales</taxon>
        <taxon>Marasmiineae</taxon>
        <taxon>Physalacriaceae</taxon>
        <taxon>Armillaria</taxon>
    </lineage>
</organism>
<feature type="compositionally biased region" description="Polar residues" evidence="1">
    <location>
        <begin position="243"/>
        <end position="263"/>
    </location>
</feature>
<feature type="region of interest" description="Disordered" evidence="1">
    <location>
        <begin position="241"/>
        <end position="276"/>
    </location>
</feature>
<keyword evidence="3" id="KW-1185">Reference proteome</keyword>